<evidence type="ECO:0000313" key="2">
    <source>
        <dbReference type="EMBL" id="RDW26751.1"/>
    </source>
</evidence>
<feature type="chain" id="PRO_5016870204" description="Secreted protein" evidence="1">
    <location>
        <begin position="29"/>
        <end position="132"/>
    </location>
</feature>
<keyword evidence="1" id="KW-0732">Signal</keyword>
<evidence type="ECO:0000256" key="1">
    <source>
        <dbReference type="SAM" id="SignalP"/>
    </source>
</evidence>
<dbReference type="Proteomes" id="UP000256601">
    <property type="component" value="Unassembled WGS sequence"/>
</dbReference>
<sequence length="132" mass="14365">MHGAVWWVSWQGLCRLLAVCPVLEFAYAAKVELSTRPDSVQVHAAIKTHASSHAIVVQATSDNPQRVDCGYRKPSLRLTGGFQTLIRAVPDSAGGQTNGAGRKLLEPCKRSFGRTARLLNVEYASSMLFPRG</sequence>
<evidence type="ECO:0008006" key="4">
    <source>
        <dbReference type="Google" id="ProtNLM"/>
    </source>
</evidence>
<dbReference type="EMBL" id="KZ857332">
    <property type="protein sequence ID" value="RDW26751.1"/>
    <property type="molecule type" value="Genomic_DNA"/>
</dbReference>
<gene>
    <name evidence="2" type="ORF">B0I71DRAFT_170212</name>
</gene>
<accession>A0A371C8X2</accession>
<dbReference type="AlphaFoldDB" id="A0A371C8X2"/>
<feature type="signal peptide" evidence="1">
    <location>
        <begin position="1"/>
        <end position="28"/>
    </location>
</feature>
<organism evidence="2 3">
    <name type="scientific">Yarrowia lipolytica</name>
    <name type="common">Candida lipolytica</name>
    <dbReference type="NCBI Taxonomy" id="4952"/>
    <lineage>
        <taxon>Eukaryota</taxon>
        <taxon>Fungi</taxon>
        <taxon>Dikarya</taxon>
        <taxon>Ascomycota</taxon>
        <taxon>Saccharomycotina</taxon>
        <taxon>Dipodascomycetes</taxon>
        <taxon>Dipodascales</taxon>
        <taxon>Dipodascales incertae sedis</taxon>
        <taxon>Yarrowia</taxon>
    </lineage>
</organism>
<reference evidence="2 3" key="1">
    <citation type="submission" date="2018-07" db="EMBL/GenBank/DDBJ databases">
        <title>Draft Genome Assemblies for Five Robust Yarrowia lipolytica Strains Exhibiting High Lipid Production and Pentose Sugar Utilization and Sugar Alcohol Secretion from Undetoxified Lignocellulosic Biomass Hydrolysates.</title>
        <authorList>
            <consortium name="DOE Joint Genome Institute"/>
            <person name="Walker C."/>
            <person name="Ryu S."/>
            <person name="Na H."/>
            <person name="Zane M."/>
            <person name="LaButti K."/>
            <person name="Lipzen A."/>
            <person name="Haridas S."/>
            <person name="Barry K."/>
            <person name="Grigoriev I.V."/>
            <person name="Quarterman J."/>
            <person name="Slininger P."/>
            <person name="Dien B."/>
            <person name="Trinh C.T."/>
        </authorList>
    </citation>
    <scope>NUCLEOTIDE SEQUENCE [LARGE SCALE GENOMIC DNA]</scope>
    <source>
        <strain evidence="2 3">YB392</strain>
    </source>
</reference>
<proteinExistence type="predicted"/>
<name>A0A371C8X2_YARLL</name>
<protein>
    <recommendedName>
        <fullName evidence="4">Secreted protein</fullName>
    </recommendedName>
</protein>
<evidence type="ECO:0000313" key="3">
    <source>
        <dbReference type="Proteomes" id="UP000256601"/>
    </source>
</evidence>